<evidence type="ECO:0000256" key="9">
    <source>
        <dbReference type="ARBA" id="ARBA00043149"/>
    </source>
</evidence>
<comment type="pathway">
    <text evidence="1">Polyol metabolism; glycerol degradation via glycerol kinase pathway; sn-glycerol 3-phosphate from glycerol: step 1/1.</text>
</comment>
<evidence type="ECO:0000256" key="5">
    <source>
        <dbReference type="ARBA" id="ARBA00022741"/>
    </source>
</evidence>
<accession>A0A9W7DGG1</accession>
<evidence type="ECO:0000259" key="12">
    <source>
        <dbReference type="Pfam" id="PF02782"/>
    </source>
</evidence>
<comment type="similarity">
    <text evidence="2 10">Belongs to the FGGY kinase family.</text>
</comment>
<dbReference type="Pfam" id="PF00370">
    <property type="entry name" value="FGGY_N"/>
    <property type="match status" value="1"/>
</dbReference>
<dbReference type="InterPro" id="IPR018484">
    <property type="entry name" value="FGGY_N"/>
</dbReference>
<dbReference type="FunFam" id="3.30.420.40:FF:000108">
    <property type="entry name" value="Glycerol kinase, glycosomal"/>
    <property type="match status" value="1"/>
</dbReference>
<dbReference type="Pfam" id="PF02782">
    <property type="entry name" value="FGGY_C"/>
    <property type="match status" value="1"/>
</dbReference>
<keyword evidence="8" id="KW-0067">ATP-binding</keyword>
<dbReference type="GO" id="GO:0005739">
    <property type="term" value="C:mitochondrion"/>
    <property type="evidence" value="ECO:0007669"/>
    <property type="project" value="TreeGrafter"/>
</dbReference>
<dbReference type="OrthoDB" id="5422795at2759"/>
<evidence type="ECO:0000256" key="3">
    <source>
        <dbReference type="ARBA" id="ARBA00012099"/>
    </source>
</evidence>
<dbReference type="GO" id="GO:0005524">
    <property type="term" value="F:ATP binding"/>
    <property type="evidence" value="ECO:0007669"/>
    <property type="project" value="UniProtKB-KW"/>
</dbReference>
<dbReference type="GO" id="GO:0046167">
    <property type="term" value="P:glycerol-3-phosphate biosynthetic process"/>
    <property type="evidence" value="ECO:0007669"/>
    <property type="project" value="TreeGrafter"/>
</dbReference>
<dbReference type="InterPro" id="IPR005999">
    <property type="entry name" value="Glycerol_kin"/>
</dbReference>
<dbReference type="GO" id="GO:0004370">
    <property type="term" value="F:glycerol kinase activity"/>
    <property type="evidence" value="ECO:0007669"/>
    <property type="project" value="UniProtKB-EC"/>
</dbReference>
<feature type="domain" description="Carbohydrate kinase FGGY N-terminal" evidence="11">
    <location>
        <begin position="75"/>
        <end position="336"/>
    </location>
</feature>
<evidence type="ECO:0000256" key="1">
    <source>
        <dbReference type="ARBA" id="ARBA00005190"/>
    </source>
</evidence>
<evidence type="ECO:0000256" key="2">
    <source>
        <dbReference type="ARBA" id="ARBA00009156"/>
    </source>
</evidence>
<gene>
    <name evidence="13" type="ORF">Amon01_000360900</name>
</gene>
<evidence type="ECO:0000256" key="4">
    <source>
        <dbReference type="ARBA" id="ARBA00022679"/>
    </source>
</evidence>
<evidence type="ECO:0000313" key="14">
    <source>
        <dbReference type="Proteomes" id="UP001165063"/>
    </source>
</evidence>
<dbReference type="InterPro" id="IPR018483">
    <property type="entry name" value="Carb_kinase_FGGY_CS"/>
</dbReference>
<keyword evidence="4 10" id="KW-0808">Transferase</keyword>
<evidence type="ECO:0000256" key="8">
    <source>
        <dbReference type="ARBA" id="ARBA00022840"/>
    </source>
</evidence>
<dbReference type="Gene3D" id="3.30.420.40">
    <property type="match status" value="2"/>
</dbReference>
<keyword evidence="7" id="KW-0319">Glycerol metabolism</keyword>
<comment type="caution">
    <text evidence="13">The sequence shown here is derived from an EMBL/GenBank/DDBJ whole genome shotgun (WGS) entry which is preliminary data.</text>
</comment>
<dbReference type="EC" id="2.7.1.30" evidence="3"/>
<dbReference type="PROSITE" id="PS00445">
    <property type="entry name" value="FGGY_KINASES_2"/>
    <property type="match status" value="1"/>
</dbReference>
<dbReference type="NCBIfam" id="TIGR01311">
    <property type="entry name" value="glycerol_kin"/>
    <property type="match status" value="1"/>
</dbReference>
<dbReference type="Proteomes" id="UP001165063">
    <property type="component" value="Unassembled WGS sequence"/>
</dbReference>
<evidence type="ECO:0000259" key="11">
    <source>
        <dbReference type="Pfam" id="PF00370"/>
    </source>
</evidence>
<keyword evidence="14" id="KW-1185">Reference proteome</keyword>
<evidence type="ECO:0000313" key="13">
    <source>
        <dbReference type="EMBL" id="GMG28666.1"/>
    </source>
</evidence>
<dbReference type="InterPro" id="IPR018485">
    <property type="entry name" value="FGGY_C"/>
</dbReference>
<dbReference type="InterPro" id="IPR043129">
    <property type="entry name" value="ATPase_NBD"/>
</dbReference>
<dbReference type="GO" id="GO:0006071">
    <property type="term" value="P:glycerol metabolic process"/>
    <property type="evidence" value="ECO:0007669"/>
    <property type="project" value="UniProtKB-KW"/>
</dbReference>
<evidence type="ECO:0000256" key="10">
    <source>
        <dbReference type="RuleBase" id="RU003733"/>
    </source>
</evidence>
<dbReference type="EMBL" id="BSXU01001551">
    <property type="protein sequence ID" value="GMG28666.1"/>
    <property type="molecule type" value="Genomic_DNA"/>
</dbReference>
<sequence length="629" mass="69004">MPSQLKEIPLICSIDVGTTSTRAILFTRGGDEITKHQIEYSTSAQQGSKRNSPAIFSNEGVAVNLNDSSIELEEVSNSPTLSFPKPGWVECNPGHILANVLICLAAIVTNLEIINSEEPLDNTPKTHIYKIVSIGLANMRETVIVWSKKTGRPLYNGVVWNDTRTLETVNQLLAETPEEVKEDLKKRTGCPISTYFSAFKWGWLYDNVPAIKASYDSGDKDLMFGTVDTWLIYNLTREKSFVTDMSNASRTYLMNLETRDYDDVLLNFSNIDKSKINLPKIVPSSYHFGSFSFPDIQKLGFASSHVDQDQLVLLKRQFEGVPITGCLGDQSSSLVGQMAFRRGDAKCTYGTGAFLLYNTGSEKLISEHGAVTTVGYWFDHLDPKVDGEHCYQPQFCLEGSIAVAGSCIQWLRDNLKLIDKASDIGPLAATAKNSGGVVFVPAFSGLFAPYWDSKTTGTIFGLTQYSTAAHIARAAIEGVCFQVRAILQAMISDAGQSSDFLDIDDDNSCPIGGGLLRTLHVDGGMSKSGTVMQIQADFLGHCVTVARSPNAECTAFGAAIASGIHPDVGVYESLKDVEKAVSESESYKRGAASFYATMKNKERKRALKLWQRAIERAMHWLEPVSDDED</sequence>
<reference evidence="13" key="1">
    <citation type="submission" date="2023-04" db="EMBL/GenBank/DDBJ databases">
        <title>Ambrosiozyma monospora NBRC 1965.</title>
        <authorList>
            <person name="Ichikawa N."/>
            <person name="Sato H."/>
            <person name="Tonouchi N."/>
        </authorList>
    </citation>
    <scope>NUCLEOTIDE SEQUENCE</scope>
    <source>
        <strain evidence="13">NBRC 1965</strain>
    </source>
</reference>
<evidence type="ECO:0000256" key="7">
    <source>
        <dbReference type="ARBA" id="ARBA00022798"/>
    </source>
</evidence>
<proteinExistence type="inferred from homology"/>
<dbReference type="PANTHER" id="PTHR10196:SF69">
    <property type="entry name" value="GLYCEROL KINASE"/>
    <property type="match status" value="1"/>
</dbReference>
<dbReference type="SUPFAM" id="SSF53067">
    <property type="entry name" value="Actin-like ATPase domain"/>
    <property type="match status" value="2"/>
</dbReference>
<dbReference type="PANTHER" id="PTHR10196">
    <property type="entry name" value="SUGAR KINASE"/>
    <property type="match status" value="1"/>
</dbReference>
<organism evidence="13 14">
    <name type="scientific">Ambrosiozyma monospora</name>
    <name type="common">Yeast</name>
    <name type="synonym">Endomycopsis monosporus</name>
    <dbReference type="NCBI Taxonomy" id="43982"/>
    <lineage>
        <taxon>Eukaryota</taxon>
        <taxon>Fungi</taxon>
        <taxon>Dikarya</taxon>
        <taxon>Ascomycota</taxon>
        <taxon>Saccharomycotina</taxon>
        <taxon>Pichiomycetes</taxon>
        <taxon>Pichiales</taxon>
        <taxon>Pichiaceae</taxon>
        <taxon>Ambrosiozyma</taxon>
    </lineage>
</organism>
<name>A0A9W7DGG1_AMBMO</name>
<protein>
    <recommendedName>
        <fullName evidence="3">glycerol kinase</fullName>
        <ecNumber evidence="3">2.7.1.30</ecNumber>
    </recommendedName>
    <alternativeName>
        <fullName evidence="9">ATP:glycerol 3-phosphotransferase</fullName>
    </alternativeName>
</protein>
<dbReference type="AlphaFoldDB" id="A0A9W7DGG1"/>
<keyword evidence="5" id="KW-0547">Nucleotide-binding</keyword>
<evidence type="ECO:0000256" key="6">
    <source>
        <dbReference type="ARBA" id="ARBA00022777"/>
    </source>
</evidence>
<dbReference type="GO" id="GO:0006641">
    <property type="term" value="P:triglyceride metabolic process"/>
    <property type="evidence" value="ECO:0007669"/>
    <property type="project" value="TreeGrafter"/>
</dbReference>
<keyword evidence="6 10" id="KW-0418">Kinase</keyword>
<feature type="domain" description="Carbohydrate kinase FGGY C-terminal" evidence="12">
    <location>
        <begin position="345"/>
        <end position="562"/>
    </location>
</feature>